<dbReference type="InterPro" id="IPR021516">
    <property type="entry name" value="DUF3179"/>
</dbReference>
<gene>
    <name evidence="2" type="ORF">J6I44_18130</name>
</gene>
<name>A0ABT3PSE0_9BACT</name>
<keyword evidence="3" id="KW-1185">Reference proteome</keyword>
<dbReference type="PROSITE" id="PS51257">
    <property type="entry name" value="PROKAR_LIPOPROTEIN"/>
    <property type="match status" value="1"/>
</dbReference>
<dbReference type="RefSeq" id="WP_265767591.1">
    <property type="nucleotide sequence ID" value="NZ_JAGGJA010000017.1"/>
</dbReference>
<keyword evidence="1" id="KW-0732">Signal</keyword>
<dbReference type="EMBL" id="JAGGJA010000017">
    <property type="protein sequence ID" value="MCW9708784.1"/>
    <property type="molecule type" value="Genomic_DNA"/>
</dbReference>
<proteinExistence type="predicted"/>
<evidence type="ECO:0000313" key="2">
    <source>
        <dbReference type="EMBL" id="MCW9708784.1"/>
    </source>
</evidence>
<sequence length="368" mass="41381">MKASRFNNILFAHVSILLLFSACTSAIQRNQATNSNNNTEEDADWLIPSDQVYVGTGRDGIPSIDDPSFVKTSEVNFLRADDLVLGIKIGDQVKAYPHRILDYHEIVNDRIGDIPIAISYCPLTGSGIAWNRKMGGETTTFGVSGLIHKNNLIAYDRTTNSYWSQMMLQSIYGEFKGTYVRSYQLIEMKWSSWQAAFPNSKVLSGMAGFESTYEVPAYGNYANNNENILFPIEDEDDRMERKDYGHGVSYNSSLHVIPMEGFSQQIDLLTMYINGKEIIVAGSLKHKLAVSYSPILEDGTRLNLQAVHNEFPVILQDEEGTKWNVFGEAVSGSREGQKLPRVSSYNAYWFAWADFFGRGPKVPKIIYP</sequence>
<protein>
    <submittedName>
        <fullName evidence="2">DUF3179 domain-containing protein</fullName>
    </submittedName>
</protein>
<organism evidence="2 3">
    <name type="scientific">Fodinibius salsisoli</name>
    <dbReference type="NCBI Taxonomy" id="2820877"/>
    <lineage>
        <taxon>Bacteria</taxon>
        <taxon>Pseudomonadati</taxon>
        <taxon>Balneolota</taxon>
        <taxon>Balneolia</taxon>
        <taxon>Balneolales</taxon>
        <taxon>Balneolaceae</taxon>
        <taxon>Fodinibius</taxon>
    </lineage>
</organism>
<dbReference type="Proteomes" id="UP001207918">
    <property type="component" value="Unassembled WGS sequence"/>
</dbReference>
<comment type="caution">
    <text evidence="2">The sequence shown here is derived from an EMBL/GenBank/DDBJ whole genome shotgun (WGS) entry which is preliminary data.</text>
</comment>
<dbReference type="Pfam" id="PF11376">
    <property type="entry name" value="DUF3179"/>
    <property type="match status" value="1"/>
</dbReference>
<reference evidence="2 3" key="1">
    <citation type="submission" date="2021-03" db="EMBL/GenBank/DDBJ databases">
        <title>Aliifodinibius sp. nov., a new bacterium isolated from saline soil.</title>
        <authorList>
            <person name="Galisteo C."/>
            <person name="De La Haba R."/>
            <person name="Sanchez-Porro C."/>
            <person name="Ventosa A."/>
        </authorList>
    </citation>
    <scope>NUCLEOTIDE SEQUENCE [LARGE SCALE GENOMIC DNA]</scope>
    <source>
        <strain evidence="2 3">1BSP15-2V2</strain>
    </source>
</reference>
<evidence type="ECO:0000256" key="1">
    <source>
        <dbReference type="SAM" id="SignalP"/>
    </source>
</evidence>
<feature type="signal peptide" evidence="1">
    <location>
        <begin position="1"/>
        <end position="26"/>
    </location>
</feature>
<accession>A0ABT3PSE0</accession>
<evidence type="ECO:0000313" key="3">
    <source>
        <dbReference type="Proteomes" id="UP001207918"/>
    </source>
</evidence>
<feature type="chain" id="PRO_5045447036" evidence="1">
    <location>
        <begin position="27"/>
        <end position="368"/>
    </location>
</feature>